<protein>
    <submittedName>
        <fullName evidence="2">MarR family transcriptional regulator</fullName>
    </submittedName>
</protein>
<evidence type="ECO:0000313" key="3">
    <source>
        <dbReference type="Proteomes" id="UP000664122"/>
    </source>
</evidence>
<feature type="domain" description="HTH marR-type" evidence="1">
    <location>
        <begin position="1"/>
        <end position="128"/>
    </location>
</feature>
<dbReference type="SMART" id="SM00347">
    <property type="entry name" value="HTH_MARR"/>
    <property type="match status" value="1"/>
</dbReference>
<sequence length="131" mass="14834">MFKRVVQEALNFDRDLASEYGLALTDLMCLIFLEASTEPVSAKMLAEHVTLSTGATTALIDRLEREGFIERRPNPNDRRGVIIALVPERAGRVLDDQRALSLRLRAAYDELSVQDVDGMMRFMHRLLEGNE</sequence>
<dbReference type="SUPFAM" id="SSF46785">
    <property type="entry name" value="Winged helix' DNA-binding domain"/>
    <property type="match status" value="1"/>
</dbReference>
<dbReference type="InterPro" id="IPR039422">
    <property type="entry name" value="MarR/SlyA-like"/>
</dbReference>
<dbReference type="AlphaFoldDB" id="A0A939JSH1"/>
<comment type="caution">
    <text evidence="2">The sequence shown here is derived from an EMBL/GenBank/DDBJ whole genome shotgun (WGS) entry which is preliminary data.</text>
</comment>
<dbReference type="InterPro" id="IPR000835">
    <property type="entry name" value="HTH_MarR-typ"/>
</dbReference>
<keyword evidence="3" id="KW-1185">Reference proteome</keyword>
<proteinExistence type="predicted"/>
<dbReference type="PROSITE" id="PS50995">
    <property type="entry name" value="HTH_MARR_2"/>
    <property type="match status" value="1"/>
</dbReference>
<dbReference type="GO" id="GO:0006950">
    <property type="term" value="P:response to stress"/>
    <property type="evidence" value="ECO:0007669"/>
    <property type="project" value="TreeGrafter"/>
</dbReference>
<evidence type="ECO:0000313" key="2">
    <source>
        <dbReference type="EMBL" id="MBO0661085.1"/>
    </source>
</evidence>
<organism evidence="2 3">
    <name type="scientific">Jiella flava</name>
    <dbReference type="NCBI Taxonomy" id="2816857"/>
    <lineage>
        <taxon>Bacteria</taxon>
        <taxon>Pseudomonadati</taxon>
        <taxon>Pseudomonadota</taxon>
        <taxon>Alphaproteobacteria</taxon>
        <taxon>Hyphomicrobiales</taxon>
        <taxon>Aurantimonadaceae</taxon>
        <taxon>Jiella</taxon>
    </lineage>
</organism>
<dbReference type="InterPro" id="IPR036388">
    <property type="entry name" value="WH-like_DNA-bd_sf"/>
</dbReference>
<dbReference type="PANTHER" id="PTHR33164:SF43">
    <property type="entry name" value="HTH-TYPE TRANSCRIPTIONAL REPRESSOR YETL"/>
    <property type="match status" value="1"/>
</dbReference>
<dbReference type="GO" id="GO:0003700">
    <property type="term" value="F:DNA-binding transcription factor activity"/>
    <property type="evidence" value="ECO:0007669"/>
    <property type="project" value="InterPro"/>
</dbReference>
<dbReference type="Proteomes" id="UP000664122">
    <property type="component" value="Unassembled WGS sequence"/>
</dbReference>
<gene>
    <name evidence="2" type="ORF">J1C48_00725</name>
</gene>
<evidence type="ECO:0000259" key="1">
    <source>
        <dbReference type="PROSITE" id="PS50995"/>
    </source>
</evidence>
<dbReference type="EMBL" id="JAFMPP010000001">
    <property type="protein sequence ID" value="MBO0661085.1"/>
    <property type="molecule type" value="Genomic_DNA"/>
</dbReference>
<dbReference type="Gene3D" id="1.10.10.10">
    <property type="entry name" value="Winged helix-like DNA-binding domain superfamily/Winged helix DNA-binding domain"/>
    <property type="match status" value="1"/>
</dbReference>
<reference evidence="2" key="1">
    <citation type="submission" date="2021-03" db="EMBL/GenBank/DDBJ databases">
        <title>Whole genome sequence of Jiella sp. CQZ9-1.</title>
        <authorList>
            <person name="Tuo L."/>
        </authorList>
    </citation>
    <scope>NUCLEOTIDE SEQUENCE</scope>
    <source>
        <strain evidence="2">CQZ9-1</strain>
    </source>
</reference>
<name>A0A939JSH1_9HYPH</name>
<dbReference type="Pfam" id="PF01047">
    <property type="entry name" value="MarR"/>
    <property type="match status" value="1"/>
</dbReference>
<accession>A0A939JSH1</accession>
<dbReference type="PANTHER" id="PTHR33164">
    <property type="entry name" value="TRANSCRIPTIONAL REGULATOR, MARR FAMILY"/>
    <property type="match status" value="1"/>
</dbReference>
<dbReference type="InterPro" id="IPR036390">
    <property type="entry name" value="WH_DNA-bd_sf"/>
</dbReference>